<keyword evidence="3" id="KW-0496">Mitochondrion</keyword>
<dbReference type="PROSITE" id="PS00228">
    <property type="entry name" value="TUBULIN_B_AUTOREG"/>
    <property type="match status" value="1"/>
</dbReference>
<accession>A0ABP0U9R8</accession>
<name>A0ABP0U9R8_9BRYO</name>
<dbReference type="InterPro" id="IPR013838">
    <property type="entry name" value="Beta-tubulin_BS"/>
</dbReference>
<protein>
    <submittedName>
        <fullName evidence="6">Uncharacterized protein</fullName>
    </submittedName>
</protein>
<feature type="domain" description="DML1/Misato tubulin" evidence="5">
    <location>
        <begin position="164"/>
        <end position="346"/>
    </location>
</feature>
<sequence>MREIVQVQVGNYANFVGAHFWNFQDEALGISGQGEEEWQSNTGVDMDVLYRVGETRQGVPTYTPRLLAFDARESLGAVRAVGSLYEAPVQPDPSSITTWSGTAAMHKAEPYKKNEFLQSLDEEEESWDAGNQNQASMSGNGYHTNGDIMMQETDTERARLQALDDTVLYWTDYQKAHVHPQSVYELQSVWNGVTPFDYYGSGQGLLTQQEQRDEVQDRLRFFVEECDQLQGFQFLVDTSGGFAAVASDVLEEVREEYGRSCCLLFSLRPPWMVPAVPNHRASVISGLHDAVSLARLSSLANLFVPLGLQNLASSRVAMHLCLNDSKLFHSSAVYAAAVNTISLPFRMEPSGPTSSSWSRGVGSTDLSSLVQLVSRSQQRRVAMMEAALPGAFVPGDPIHGIDLKGLASLTQGVDYSIDETEAAEALVLQGSRLADARGTASVTQVLECMNSSETSVRRGALTLTHLAISPIPLSIPLPFPMIFGPNVGQRGDILPDKVSQTAGRGGLDIVSSSVAARVSTGESMLPYVKERSTNFRNLGVSRSSVGSRILEEWGFAKEEAHDLGESLGDLVTAYGERRGDEGSSDSD</sequence>
<dbReference type="PANTHER" id="PTHR13391">
    <property type="entry name" value="MITOCHONDRIAL DISTRIBUTION REGULATOR MISATO"/>
    <property type="match status" value="1"/>
</dbReference>
<evidence type="ECO:0000259" key="5">
    <source>
        <dbReference type="Pfam" id="PF14881"/>
    </source>
</evidence>
<dbReference type="InterPro" id="IPR019605">
    <property type="entry name" value="Misato_II_tubulin-like"/>
</dbReference>
<dbReference type="PANTHER" id="PTHR13391:SF0">
    <property type="entry name" value="PROTEIN MISATO HOMOLOG 1"/>
    <property type="match status" value="1"/>
</dbReference>
<evidence type="ECO:0000313" key="6">
    <source>
        <dbReference type="EMBL" id="CAK9215469.1"/>
    </source>
</evidence>
<dbReference type="EMBL" id="OZ019894">
    <property type="protein sequence ID" value="CAK9215469.1"/>
    <property type="molecule type" value="Genomic_DNA"/>
</dbReference>
<evidence type="ECO:0000259" key="4">
    <source>
        <dbReference type="Pfam" id="PF10644"/>
    </source>
</evidence>
<comment type="subcellular location">
    <subcellularLocation>
        <location evidence="1">Mitochondrion</location>
    </subcellularLocation>
</comment>
<dbReference type="CDD" id="cd06060">
    <property type="entry name" value="misato"/>
    <property type="match status" value="1"/>
</dbReference>
<evidence type="ECO:0000256" key="2">
    <source>
        <dbReference type="ARBA" id="ARBA00008507"/>
    </source>
</evidence>
<keyword evidence="7" id="KW-1185">Reference proteome</keyword>
<reference evidence="6" key="1">
    <citation type="submission" date="2024-02" db="EMBL/GenBank/DDBJ databases">
        <authorList>
            <consortium name="ELIXIR-Norway"/>
            <consortium name="Elixir Norway"/>
        </authorList>
    </citation>
    <scope>NUCLEOTIDE SEQUENCE</scope>
</reference>
<comment type="similarity">
    <text evidence="2">Belongs to the misato family.</text>
</comment>
<dbReference type="SUPFAM" id="SSF52490">
    <property type="entry name" value="Tubulin nucleotide-binding domain-like"/>
    <property type="match status" value="1"/>
</dbReference>
<evidence type="ECO:0000256" key="3">
    <source>
        <dbReference type="ARBA" id="ARBA00023128"/>
    </source>
</evidence>
<gene>
    <name evidence="6" type="ORF">CSSPTR1EN2_LOCUS12747</name>
</gene>
<dbReference type="Pfam" id="PF10644">
    <property type="entry name" value="Misat_Tub_SegII"/>
    <property type="match status" value="1"/>
</dbReference>
<feature type="domain" description="Misato Segment II tubulin-like" evidence="4">
    <location>
        <begin position="2"/>
        <end position="122"/>
    </location>
</feature>
<evidence type="ECO:0000256" key="1">
    <source>
        <dbReference type="ARBA" id="ARBA00004173"/>
    </source>
</evidence>
<dbReference type="Pfam" id="PF14881">
    <property type="entry name" value="Tubulin_3"/>
    <property type="match status" value="1"/>
</dbReference>
<dbReference type="Gene3D" id="3.40.50.1440">
    <property type="entry name" value="Tubulin/FtsZ, GTPase domain"/>
    <property type="match status" value="1"/>
</dbReference>
<dbReference type="InterPro" id="IPR029209">
    <property type="entry name" value="DML1/Misato_tubulin"/>
</dbReference>
<dbReference type="InterPro" id="IPR049942">
    <property type="entry name" value="DML1/Misato"/>
</dbReference>
<dbReference type="Proteomes" id="UP001497512">
    <property type="component" value="Chromosome 2"/>
</dbReference>
<evidence type="ECO:0000313" key="7">
    <source>
        <dbReference type="Proteomes" id="UP001497512"/>
    </source>
</evidence>
<proteinExistence type="inferred from homology"/>
<organism evidence="6 7">
    <name type="scientific">Sphagnum troendelagicum</name>
    <dbReference type="NCBI Taxonomy" id="128251"/>
    <lineage>
        <taxon>Eukaryota</taxon>
        <taxon>Viridiplantae</taxon>
        <taxon>Streptophyta</taxon>
        <taxon>Embryophyta</taxon>
        <taxon>Bryophyta</taxon>
        <taxon>Sphagnophytina</taxon>
        <taxon>Sphagnopsida</taxon>
        <taxon>Sphagnales</taxon>
        <taxon>Sphagnaceae</taxon>
        <taxon>Sphagnum</taxon>
    </lineage>
</organism>
<dbReference type="InterPro" id="IPR036525">
    <property type="entry name" value="Tubulin/FtsZ_GTPase_sf"/>
</dbReference>